<reference evidence="3 4" key="1">
    <citation type="submission" date="2022-04" db="EMBL/GenBank/DDBJ databases">
        <title>Positive selection, recombination, and allopatry shape intraspecific diversity of widespread and dominant cyanobacteria.</title>
        <authorList>
            <person name="Wei J."/>
            <person name="Shu W."/>
            <person name="Hu C."/>
        </authorList>
    </citation>
    <scope>NUCLEOTIDE SEQUENCE [LARGE SCALE GENOMIC DNA]</scope>
    <source>
        <strain evidence="3 4">GB2-A4</strain>
    </source>
</reference>
<proteinExistence type="predicted"/>
<evidence type="ECO:0000313" key="3">
    <source>
        <dbReference type="EMBL" id="MEP0820129.1"/>
    </source>
</evidence>
<dbReference type="Proteomes" id="UP001464891">
    <property type="component" value="Unassembled WGS sequence"/>
</dbReference>
<dbReference type="SUPFAM" id="SSF58113">
    <property type="entry name" value="Apolipoprotein A-I"/>
    <property type="match status" value="1"/>
</dbReference>
<dbReference type="EMBL" id="JAMPKM010000020">
    <property type="protein sequence ID" value="MEP0820129.1"/>
    <property type="molecule type" value="Genomic_DNA"/>
</dbReference>
<feature type="region of interest" description="Disordered" evidence="2">
    <location>
        <begin position="176"/>
        <end position="211"/>
    </location>
</feature>
<evidence type="ECO:0000313" key="4">
    <source>
        <dbReference type="Proteomes" id="UP001464891"/>
    </source>
</evidence>
<name>A0ABV0JEN7_9CYAN</name>
<organism evidence="3 4">
    <name type="scientific">Trichocoleus desertorum GB2-A4</name>
    <dbReference type="NCBI Taxonomy" id="2933944"/>
    <lineage>
        <taxon>Bacteria</taxon>
        <taxon>Bacillati</taxon>
        <taxon>Cyanobacteriota</taxon>
        <taxon>Cyanophyceae</taxon>
        <taxon>Leptolyngbyales</taxon>
        <taxon>Trichocoleusaceae</taxon>
        <taxon>Trichocoleus</taxon>
    </lineage>
</organism>
<evidence type="ECO:0000256" key="2">
    <source>
        <dbReference type="SAM" id="MobiDB-lite"/>
    </source>
</evidence>
<feature type="compositionally biased region" description="Pro residues" evidence="2">
    <location>
        <begin position="186"/>
        <end position="202"/>
    </location>
</feature>
<keyword evidence="1" id="KW-0175">Coiled coil</keyword>
<feature type="coiled-coil region" evidence="1">
    <location>
        <begin position="95"/>
        <end position="141"/>
    </location>
</feature>
<sequence length="211" mass="24504">MRAGSVDIQRELNRLEEMILDSPRIPLSRRTLIDEEQLLDQLDLVRLNLPTAFRDAEDLLQHKDDILLQTEQYAQELVEAAERRAAQILDELGIIRQAEMEARQIRQRVQQECEAMQEQTMDEIDRMRRQAQQDLDEMRRMAIAECEDIQEGADVYADRVLGDMEQQLSEMVRIIRNGRQQLHPETPAPRPQTPSNPAPNRPATPSNKKNS</sequence>
<accession>A0ABV0JEN7</accession>
<keyword evidence="4" id="KW-1185">Reference proteome</keyword>
<gene>
    <name evidence="3" type="ORF">NC998_23775</name>
</gene>
<evidence type="ECO:0000256" key="1">
    <source>
        <dbReference type="SAM" id="Coils"/>
    </source>
</evidence>
<dbReference type="RefSeq" id="WP_199299087.1">
    <property type="nucleotide sequence ID" value="NZ_JAMPKM010000020.1"/>
</dbReference>
<evidence type="ECO:0008006" key="5">
    <source>
        <dbReference type="Google" id="ProtNLM"/>
    </source>
</evidence>
<comment type="caution">
    <text evidence="3">The sequence shown here is derived from an EMBL/GenBank/DDBJ whole genome shotgun (WGS) entry which is preliminary data.</text>
</comment>
<protein>
    <recommendedName>
        <fullName evidence="5">ATP synthase F0 subunit B</fullName>
    </recommendedName>
</protein>